<evidence type="ECO:0000256" key="5">
    <source>
        <dbReference type="ARBA" id="ARBA00022989"/>
    </source>
</evidence>
<evidence type="ECO:0000256" key="2">
    <source>
        <dbReference type="ARBA" id="ARBA00022448"/>
    </source>
</evidence>
<evidence type="ECO:0000256" key="10">
    <source>
        <dbReference type="ARBA" id="ARBA00023286"/>
    </source>
</evidence>
<keyword evidence="6" id="KW-0406">Ion transport</keyword>
<evidence type="ECO:0000256" key="11">
    <source>
        <dbReference type="ARBA" id="ARBA00023303"/>
    </source>
</evidence>
<dbReference type="GO" id="GO:0015276">
    <property type="term" value="F:ligand-gated monoatomic ion channel activity"/>
    <property type="evidence" value="ECO:0007669"/>
    <property type="project" value="InterPro"/>
</dbReference>
<feature type="chain" id="PRO_5035301318" description="Ionotropic glutamate receptor L-glutamate and glycine-binding domain-containing protein" evidence="13">
    <location>
        <begin position="17"/>
        <end position="665"/>
    </location>
</feature>
<keyword evidence="11" id="KW-0407">Ion channel</keyword>
<gene>
    <name evidence="15" type="ORF">AFUS01_LOCUS16545</name>
</gene>
<dbReference type="Pfam" id="PF10613">
    <property type="entry name" value="Lig_chan-Glu_bd"/>
    <property type="match status" value="1"/>
</dbReference>
<evidence type="ECO:0000256" key="8">
    <source>
        <dbReference type="ARBA" id="ARBA00023170"/>
    </source>
</evidence>
<dbReference type="PANTHER" id="PTHR42643">
    <property type="entry name" value="IONOTROPIC RECEPTOR 20A-RELATED"/>
    <property type="match status" value="1"/>
</dbReference>
<feature type="transmembrane region" description="Helical" evidence="12">
    <location>
        <begin position="280"/>
        <end position="301"/>
    </location>
</feature>
<dbReference type="EMBL" id="CAJVCH010152952">
    <property type="protein sequence ID" value="CAG7727715.1"/>
    <property type="molecule type" value="Genomic_DNA"/>
</dbReference>
<keyword evidence="5 12" id="KW-1133">Transmembrane helix</keyword>
<reference evidence="15" key="1">
    <citation type="submission" date="2021-06" db="EMBL/GenBank/DDBJ databases">
        <authorList>
            <person name="Hodson N. C."/>
            <person name="Mongue J. A."/>
            <person name="Jaron S. K."/>
        </authorList>
    </citation>
    <scope>NUCLEOTIDE SEQUENCE</scope>
</reference>
<dbReference type="Proteomes" id="UP000708208">
    <property type="component" value="Unassembled WGS sequence"/>
</dbReference>
<feature type="transmembrane region" description="Helical" evidence="12">
    <location>
        <begin position="552"/>
        <end position="572"/>
    </location>
</feature>
<keyword evidence="16" id="KW-1185">Reference proteome</keyword>
<keyword evidence="8" id="KW-0675">Receptor</keyword>
<evidence type="ECO:0000256" key="7">
    <source>
        <dbReference type="ARBA" id="ARBA00023136"/>
    </source>
</evidence>
<evidence type="ECO:0000259" key="14">
    <source>
        <dbReference type="Pfam" id="PF10613"/>
    </source>
</evidence>
<evidence type="ECO:0000313" key="15">
    <source>
        <dbReference type="EMBL" id="CAG7727715.1"/>
    </source>
</evidence>
<proteinExistence type="predicted"/>
<keyword evidence="9" id="KW-0325">Glycoprotein</keyword>
<evidence type="ECO:0000313" key="16">
    <source>
        <dbReference type="Proteomes" id="UP000708208"/>
    </source>
</evidence>
<evidence type="ECO:0000256" key="1">
    <source>
        <dbReference type="ARBA" id="ARBA00004651"/>
    </source>
</evidence>
<dbReference type="GO" id="GO:0005886">
    <property type="term" value="C:plasma membrane"/>
    <property type="evidence" value="ECO:0007669"/>
    <property type="project" value="UniProtKB-SubCell"/>
</dbReference>
<keyword evidence="3" id="KW-1003">Cell membrane</keyword>
<feature type="signal peptide" evidence="13">
    <location>
        <begin position="1"/>
        <end position="16"/>
    </location>
</feature>
<sequence>MFYILIVLASLPPVFTVQQKVSTLSLYFNRSWKSQGVEETPFVELPASPLLGSCATAVVFGRFALLNNFPVLLFNKIPNPKSIENVRLEVRRKLNCFNFIVERMRLRLYEYKVRSNVFQPRIDRETVISLDERVTMVRAGTMDTLMRSSILSILDGKRLEISGNHFPPYVYSKLIDGVRQFGGANYQIVNSASSKLNFTFYLDAPMGKPTGSLLPNGTWTGLFGDVFYKKSDLAIVLAHTVDRNGLIDFTTSFGAANLIFSTAFPKVSLKPEAIVYSYDYLVWSLIFVTISAMIPAVYFSLRRLPGNCKKDWKGSLIRSCTMIYKMTLEQCAEIPPGLEILAGMYLMFIIIIGTGYKSNLLASLSFPEAGKIPRSFPDLATNTNYDVHFDMSGIAGYNYFMQGDSPMLVNLRTRFAPNLVRNNPAKCAAASFLDPSTVCIGWDTVLNQAIGKNLTLMRGLKPVYLAQEAITRTWVTIGLQKNSQYTAAFNYISSSYFETGHITKWHKDIVEDFIVGGIPWMKSQKDSETYKALIKLAGSKTKTVHALKLNNVYIIFLALTFGVIIATLTFAFEMGSSQSSTSKNFKGKLHLWKTVAILGLGQKQHNPLEMQEKEILEKDAARMEELKQHYIFDFSNYTNNYEPELSKAVDYNRGDEFKVLYLSKE</sequence>
<keyword evidence="13" id="KW-0732">Signal</keyword>
<dbReference type="AlphaFoldDB" id="A0A8J2P0R8"/>
<dbReference type="PANTHER" id="PTHR42643:SF24">
    <property type="entry name" value="IONOTROPIC RECEPTOR 60A"/>
    <property type="match status" value="1"/>
</dbReference>
<evidence type="ECO:0000256" key="9">
    <source>
        <dbReference type="ARBA" id="ARBA00023180"/>
    </source>
</evidence>
<evidence type="ECO:0000256" key="13">
    <source>
        <dbReference type="SAM" id="SignalP"/>
    </source>
</evidence>
<name>A0A8J2P0R8_9HEXA</name>
<keyword evidence="10" id="KW-1071">Ligand-gated ion channel</keyword>
<dbReference type="InterPro" id="IPR052192">
    <property type="entry name" value="Insect_Ionotropic_Sensory_Rcpt"/>
</dbReference>
<feature type="domain" description="Ionotropic glutamate receptor L-glutamate and glycine-binding" evidence="14">
    <location>
        <begin position="160"/>
        <end position="255"/>
    </location>
</feature>
<evidence type="ECO:0000256" key="6">
    <source>
        <dbReference type="ARBA" id="ARBA00023065"/>
    </source>
</evidence>
<comment type="subcellular location">
    <subcellularLocation>
        <location evidence="1">Cell membrane</location>
        <topology evidence="1">Multi-pass membrane protein</topology>
    </subcellularLocation>
</comment>
<evidence type="ECO:0000256" key="4">
    <source>
        <dbReference type="ARBA" id="ARBA00022692"/>
    </source>
</evidence>
<organism evidence="15 16">
    <name type="scientific">Allacma fusca</name>
    <dbReference type="NCBI Taxonomy" id="39272"/>
    <lineage>
        <taxon>Eukaryota</taxon>
        <taxon>Metazoa</taxon>
        <taxon>Ecdysozoa</taxon>
        <taxon>Arthropoda</taxon>
        <taxon>Hexapoda</taxon>
        <taxon>Collembola</taxon>
        <taxon>Symphypleona</taxon>
        <taxon>Sminthuridae</taxon>
        <taxon>Allacma</taxon>
    </lineage>
</organism>
<comment type="caution">
    <text evidence="15">The sequence shown here is derived from an EMBL/GenBank/DDBJ whole genome shotgun (WGS) entry which is preliminary data.</text>
</comment>
<dbReference type="InterPro" id="IPR019594">
    <property type="entry name" value="Glu/Gly-bd"/>
</dbReference>
<keyword evidence="4 12" id="KW-0812">Transmembrane</keyword>
<keyword evidence="2" id="KW-0813">Transport</keyword>
<accession>A0A8J2P0R8</accession>
<keyword evidence="7 12" id="KW-0472">Membrane</keyword>
<dbReference type="OrthoDB" id="8195814at2759"/>
<evidence type="ECO:0000256" key="3">
    <source>
        <dbReference type="ARBA" id="ARBA00022475"/>
    </source>
</evidence>
<evidence type="ECO:0000256" key="12">
    <source>
        <dbReference type="SAM" id="Phobius"/>
    </source>
</evidence>
<protein>
    <recommendedName>
        <fullName evidence="14">Ionotropic glutamate receptor L-glutamate and glycine-binding domain-containing protein</fullName>
    </recommendedName>
</protein>